<evidence type="ECO:0000256" key="1">
    <source>
        <dbReference type="SAM" id="Phobius"/>
    </source>
</evidence>
<gene>
    <name evidence="2" type="ORF">FK530_19445</name>
</gene>
<dbReference type="OrthoDB" id="9975767at2"/>
<dbReference type="AlphaFoldDB" id="A0A5C5RY11"/>
<keyword evidence="1" id="KW-0812">Transmembrane</keyword>
<organism evidence="2 3">
    <name type="scientific">Tsukamurella conjunctivitidis</name>
    <dbReference type="NCBI Taxonomy" id="2592068"/>
    <lineage>
        <taxon>Bacteria</taxon>
        <taxon>Bacillati</taxon>
        <taxon>Actinomycetota</taxon>
        <taxon>Actinomycetes</taxon>
        <taxon>Mycobacteriales</taxon>
        <taxon>Tsukamurellaceae</taxon>
        <taxon>Tsukamurella</taxon>
    </lineage>
</organism>
<evidence type="ECO:0000313" key="3">
    <source>
        <dbReference type="Proteomes" id="UP000319375"/>
    </source>
</evidence>
<protein>
    <submittedName>
        <fullName evidence="2">Uncharacterized protein</fullName>
    </submittedName>
</protein>
<sequence length="73" mass="8105">MTNPNTPFIPPQMLPVPLYRQPVVVAALIVFAGLIFAGLMVWQPFAKPDHLRVHDTFTTTKSCVTYKSSVSCN</sequence>
<feature type="transmembrane region" description="Helical" evidence="1">
    <location>
        <begin position="23"/>
        <end position="42"/>
    </location>
</feature>
<proteinExistence type="predicted"/>
<reference evidence="2 3" key="1">
    <citation type="submission" date="2019-06" db="EMBL/GenBank/DDBJ databases">
        <title>Tsukamurella conjunctivitidis sp. nov., Tsukamurella assacharolytica sp. nov. and Tsukamurella sputae sp. nov. isolated from patients with conjunctivitis, bacteraemia (lymphoma) and respiratory infection (sputum) in Hong Kong.</title>
        <authorList>
            <person name="Teng J.L.L."/>
            <person name="Lee H.H."/>
            <person name="Fong J.Y.H."/>
            <person name="Fok K.M.N."/>
            <person name="Lau S.K.P."/>
            <person name="Woo P.C.Y."/>
        </authorList>
    </citation>
    <scope>NUCLEOTIDE SEQUENCE [LARGE SCALE GENOMIC DNA]</scope>
    <source>
        <strain evidence="2 3">HKU72</strain>
    </source>
</reference>
<keyword evidence="1" id="KW-0472">Membrane</keyword>
<name>A0A5C5RY11_9ACTN</name>
<keyword evidence="1" id="KW-1133">Transmembrane helix</keyword>
<evidence type="ECO:0000313" key="2">
    <source>
        <dbReference type="EMBL" id="TWS27320.1"/>
    </source>
</evidence>
<dbReference type="Proteomes" id="UP000319375">
    <property type="component" value="Unassembled WGS sequence"/>
</dbReference>
<accession>A0A5C5RY11</accession>
<dbReference type="EMBL" id="VIGX01000015">
    <property type="protein sequence ID" value="TWS27320.1"/>
    <property type="molecule type" value="Genomic_DNA"/>
</dbReference>
<keyword evidence="3" id="KW-1185">Reference proteome</keyword>
<dbReference type="RefSeq" id="WP_146488632.1">
    <property type="nucleotide sequence ID" value="NZ_VIGX01000015.1"/>
</dbReference>
<comment type="caution">
    <text evidence="2">The sequence shown here is derived from an EMBL/GenBank/DDBJ whole genome shotgun (WGS) entry which is preliminary data.</text>
</comment>